<keyword evidence="5 9" id="KW-1133">Transmembrane helix</keyword>
<comment type="caution">
    <text evidence="11">The sequence shown here is derived from an EMBL/GenBank/DDBJ whole genome shotgun (WGS) entry which is preliminary data.</text>
</comment>
<dbReference type="PANTHER" id="PTHR31595:SF77">
    <property type="entry name" value="ACYL-COA--STEROL O-ACYLTRANSFERASE 1-LIKE"/>
    <property type="match status" value="1"/>
</dbReference>
<comment type="subcellular location">
    <subcellularLocation>
        <location evidence="1">Membrane</location>
        <topology evidence="1">Multi-pass membrane protein</topology>
    </subcellularLocation>
</comment>
<feature type="transmembrane region" description="Helical" evidence="9">
    <location>
        <begin position="140"/>
        <end position="157"/>
    </location>
</feature>
<protein>
    <recommendedName>
        <fullName evidence="10">Wax synthase domain-containing protein</fullName>
    </recommendedName>
</protein>
<evidence type="ECO:0000256" key="7">
    <source>
        <dbReference type="ARBA" id="ARBA00023136"/>
    </source>
</evidence>
<evidence type="ECO:0000256" key="6">
    <source>
        <dbReference type="ARBA" id="ARBA00023098"/>
    </source>
</evidence>
<dbReference type="InterPro" id="IPR032805">
    <property type="entry name" value="Wax_synthase_dom"/>
</dbReference>
<gene>
    <name evidence="11" type="ORF">LVIROSA_LOCUS10997</name>
</gene>
<feature type="transmembrane region" description="Helical" evidence="9">
    <location>
        <begin position="248"/>
        <end position="270"/>
    </location>
</feature>
<feature type="domain" description="Wax synthase" evidence="10">
    <location>
        <begin position="202"/>
        <end position="287"/>
    </location>
</feature>
<dbReference type="EMBL" id="CAKMRJ010001112">
    <property type="protein sequence ID" value="CAH1423730.1"/>
    <property type="molecule type" value="Genomic_DNA"/>
</dbReference>
<dbReference type="GO" id="GO:0006629">
    <property type="term" value="P:lipid metabolic process"/>
    <property type="evidence" value="ECO:0007669"/>
    <property type="project" value="UniProtKB-KW"/>
</dbReference>
<evidence type="ECO:0000259" key="10">
    <source>
        <dbReference type="Pfam" id="PF13813"/>
    </source>
</evidence>
<evidence type="ECO:0000256" key="2">
    <source>
        <dbReference type="ARBA" id="ARBA00007282"/>
    </source>
</evidence>
<evidence type="ECO:0000256" key="9">
    <source>
        <dbReference type="SAM" id="Phobius"/>
    </source>
</evidence>
<evidence type="ECO:0000256" key="8">
    <source>
        <dbReference type="ARBA" id="ARBA00023315"/>
    </source>
</evidence>
<keyword evidence="8" id="KW-0012">Acyltransferase</keyword>
<evidence type="ECO:0000256" key="5">
    <source>
        <dbReference type="ARBA" id="ARBA00022989"/>
    </source>
</evidence>
<dbReference type="InterPro" id="IPR044851">
    <property type="entry name" value="Wax_synthase"/>
</dbReference>
<evidence type="ECO:0000256" key="1">
    <source>
        <dbReference type="ARBA" id="ARBA00004141"/>
    </source>
</evidence>
<evidence type="ECO:0000313" key="12">
    <source>
        <dbReference type="Proteomes" id="UP001157418"/>
    </source>
</evidence>
<keyword evidence="3" id="KW-0808">Transferase</keyword>
<proteinExistence type="inferred from homology"/>
<evidence type="ECO:0000313" key="11">
    <source>
        <dbReference type="EMBL" id="CAH1423730.1"/>
    </source>
</evidence>
<dbReference type="AlphaFoldDB" id="A0AAU9MAH6"/>
<feature type="transmembrane region" description="Helical" evidence="9">
    <location>
        <begin position="54"/>
        <end position="74"/>
    </location>
</feature>
<keyword evidence="4 9" id="KW-0812">Transmembrane</keyword>
<accession>A0AAU9MAH6</accession>
<dbReference type="Pfam" id="PF13813">
    <property type="entry name" value="MBOAT_2"/>
    <property type="match status" value="1"/>
</dbReference>
<comment type="similarity">
    <text evidence="2">Belongs to the wax synthase family.</text>
</comment>
<keyword evidence="7 9" id="KW-0472">Membrane</keyword>
<evidence type="ECO:0000256" key="3">
    <source>
        <dbReference type="ARBA" id="ARBA00022679"/>
    </source>
</evidence>
<keyword evidence="6" id="KW-0443">Lipid metabolism</keyword>
<sequence length="366" mass="42067">MIELELSLNRGEEKRELPMTTITYMKRAKRSQFCGFDGQWCGGSDDGKIVRKGVLRFLSILPVVLVFLFIPLTLTSVHMIGAFSFYISWLANFKLILFAFEKGPLSTPSITLLRFLAVACFPIDVTQSDKGFSKPNKTSLFTYGTKGLVLAICLHLYHHHKEDVHPMMAWCVFGLIVYLMLELFVALSSTIVGLFLKVELDQQFDEPYLATSLQDFWGRRWNVMVNRILHPSVYEPMRILSIRVVGRLWAPVPAILTTFLVSGIMHELIFFYFTREWPTGEVMLFFALHGVCLVLEVVIKKATRYKWSLPNQLSRPLVLTFVLATSYWLFLPELSRCNMIERAFEDYVAVSELATDVVRTTPVFFK</sequence>
<dbReference type="PANTHER" id="PTHR31595">
    <property type="entry name" value="LONG-CHAIN-ALCOHOL O-FATTY-ACYLTRANSFERASE 3-RELATED"/>
    <property type="match status" value="1"/>
</dbReference>
<reference evidence="11 12" key="1">
    <citation type="submission" date="2022-01" db="EMBL/GenBank/DDBJ databases">
        <authorList>
            <person name="Xiong W."/>
            <person name="Schranz E."/>
        </authorList>
    </citation>
    <scope>NUCLEOTIDE SEQUENCE [LARGE SCALE GENOMIC DNA]</scope>
</reference>
<name>A0AAU9MAH6_9ASTR</name>
<keyword evidence="12" id="KW-1185">Reference proteome</keyword>
<dbReference type="Proteomes" id="UP001157418">
    <property type="component" value="Unassembled WGS sequence"/>
</dbReference>
<dbReference type="GO" id="GO:0016020">
    <property type="term" value="C:membrane"/>
    <property type="evidence" value="ECO:0007669"/>
    <property type="project" value="UniProtKB-SubCell"/>
</dbReference>
<evidence type="ECO:0000256" key="4">
    <source>
        <dbReference type="ARBA" id="ARBA00022692"/>
    </source>
</evidence>
<feature type="transmembrane region" description="Helical" evidence="9">
    <location>
        <begin position="282"/>
        <end position="301"/>
    </location>
</feature>
<feature type="transmembrane region" description="Helical" evidence="9">
    <location>
        <begin position="169"/>
        <end position="196"/>
    </location>
</feature>
<feature type="transmembrane region" description="Helical" evidence="9">
    <location>
        <begin position="80"/>
        <end position="100"/>
    </location>
</feature>
<dbReference type="GO" id="GO:0008374">
    <property type="term" value="F:O-acyltransferase activity"/>
    <property type="evidence" value="ECO:0007669"/>
    <property type="project" value="InterPro"/>
</dbReference>
<organism evidence="11 12">
    <name type="scientific">Lactuca virosa</name>
    <dbReference type="NCBI Taxonomy" id="75947"/>
    <lineage>
        <taxon>Eukaryota</taxon>
        <taxon>Viridiplantae</taxon>
        <taxon>Streptophyta</taxon>
        <taxon>Embryophyta</taxon>
        <taxon>Tracheophyta</taxon>
        <taxon>Spermatophyta</taxon>
        <taxon>Magnoliopsida</taxon>
        <taxon>eudicotyledons</taxon>
        <taxon>Gunneridae</taxon>
        <taxon>Pentapetalae</taxon>
        <taxon>asterids</taxon>
        <taxon>campanulids</taxon>
        <taxon>Asterales</taxon>
        <taxon>Asteraceae</taxon>
        <taxon>Cichorioideae</taxon>
        <taxon>Cichorieae</taxon>
        <taxon>Lactucinae</taxon>
        <taxon>Lactuca</taxon>
    </lineage>
</organism>